<reference evidence="2" key="1">
    <citation type="journal article" date="2023" name="Science">
        <title>Genome structures resolve the early diversification of teleost fishes.</title>
        <authorList>
            <person name="Parey E."/>
            <person name="Louis A."/>
            <person name="Montfort J."/>
            <person name="Bouchez O."/>
            <person name="Roques C."/>
            <person name="Iampietro C."/>
            <person name="Lluch J."/>
            <person name="Castinel A."/>
            <person name="Donnadieu C."/>
            <person name="Desvignes T."/>
            <person name="Floi Bucao C."/>
            <person name="Jouanno E."/>
            <person name="Wen M."/>
            <person name="Mejri S."/>
            <person name="Dirks R."/>
            <person name="Jansen H."/>
            <person name="Henkel C."/>
            <person name="Chen W.J."/>
            <person name="Zahm M."/>
            <person name="Cabau C."/>
            <person name="Klopp C."/>
            <person name="Thompson A.W."/>
            <person name="Robinson-Rechavi M."/>
            <person name="Braasch I."/>
            <person name="Lecointre G."/>
            <person name="Bobe J."/>
            <person name="Postlethwait J.H."/>
            <person name="Berthelot C."/>
            <person name="Roest Crollius H."/>
            <person name="Guiguen Y."/>
        </authorList>
    </citation>
    <scope>NUCLEOTIDE SEQUENCE</scope>
    <source>
        <strain evidence="2">NC1722</strain>
    </source>
</reference>
<evidence type="ECO:0000313" key="3">
    <source>
        <dbReference type="Proteomes" id="UP001221898"/>
    </source>
</evidence>
<dbReference type="EMBL" id="JAINUG010000163">
    <property type="protein sequence ID" value="KAJ8390996.1"/>
    <property type="molecule type" value="Genomic_DNA"/>
</dbReference>
<comment type="caution">
    <text evidence="2">The sequence shown here is derived from an EMBL/GenBank/DDBJ whole genome shotgun (WGS) entry which is preliminary data.</text>
</comment>
<dbReference type="AlphaFoldDB" id="A0AAD7RXW1"/>
<gene>
    <name evidence="2" type="ORF">AAFF_G00097740</name>
</gene>
<name>A0AAD7RXW1_9TELE</name>
<sequence>MLDTLLAARANSAELPPCTLHSHPRGTPPHRLICLSLNTKPHAPQLPTVTVVPVLAMPLRLTADHGWIKQPRVENRLTDGATDLCGEPGTEGNKPVGRGVWNPQHGVVGKHSAAG</sequence>
<feature type="region of interest" description="Disordered" evidence="1">
    <location>
        <begin position="79"/>
        <end position="115"/>
    </location>
</feature>
<protein>
    <submittedName>
        <fullName evidence="2">Uncharacterized protein</fullName>
    </submittedName>
</protein>
<proteinExistence type="predicted"/>
<evidence type="ECO:0000313" key="2">
    <source>
        <dbReference type="EMBL" id="KAJ8390996.1"/>
    </source>
</evidence>
<keyword evidence="3" id="KW-1185">Reference proteome</keyword>
<dbReference type="Proteomes" id="UP001221898">
    <property type="component" value="Unassembled WGS sequence"/>
</dbReference>
<organism evidence="2 3">
    <name type="scientific">Aldrovandia affinis</name>
    <dbReference type="NCBI Taxonomy" id="143900"/>
    <lineage>
        <taxon>Eukaryota</taxon>
        <taxon>Metazoa</taxon>
        <taxon>Chordata</taxon>
        <taxon>Craniata</taxon>
        <taxon>Vertebrata</taxon>
        <taxon>Euteleostomi</taxon>
        <taxon>Actinopterygii</taxon>
        <taxon>Neopterygii</taxon>
        <taxon>Teleostei</taxon>
        <taxon>Notacanthiformes</taxon>
        <taxon>Halosauridae</taxon>
        <taxon>Aldrovandia</taxon>
    </lineage>
</organism>
<accession>A0AAD7RXW1</accession>
<evidence type="ECO:0000256" key="1">
    <source>
        <dbReference type="SAM" id="MobiDB-lite"/>
    </source>
</evidence>